<evidence type="ECO:0000256" key="5">
    <source>
        <dbReference type="ARBA" id="ARBA00004692"/>
    </source>
</evidence>
<evidence type="ECO:0000256" key="12">
    <source>
        <dbReference type="ARBA" id="ARBA00022840"/>
    </source>
</evidence>
<reference evidence="17 18" key="1">
    <citation type="submission" date="2018-03" db="EMBL/GenBank/DDBJ databases">
        <title>Genomic Encyclopedia of Archaeal and Bacterial Type Strains, Phase II (KMG-II): from individual species to whole genera.</title>
        <authorList>
            <person name="Goeker M."/>
        </authorList>
    </citation>
    <scope>NUCLEOTIDE SEQUENCE [LARGE SCALE GENOMIC DNA]</scope>
    <source>
        <strain evidence="17 18">DSM 29328</strain>
    </source>
</reference>
<dbReference type="InterPro" id="IPR003203">
    <property type="entry name" value="CobU/CobP"/>
</dbReference>
<comment type="pathway">
    <text evidence="6 14">Cofactor biosynthesis; adenosylcobalamin biosynthesis; adenosylcobalamin from cob(II)yrinate a,c-diamide: step 5/7.</text>
</comment>
<evidence type="ECO:0000256" key="4">
    <source>
        <dbReference type="ARBA" id="ARBA00003889"/>
    </source>
</evidence>
<dbReference type="InterPro" id="IPR027417">
    <property type="entry name" value="P-loop_NTPase"/>
</dbReference>
<protein>
    <recommendedName>
        <fullName evidence="14">Bifunctional adenosylcobalamin biosynthesis protein</fullName>
        <ecNumber evidence="14">2.7.1.156</ecNumber>
        <ecNumber evidence="14">2.7.7.62</ecNumber>
    </recommendedName>
</protein>
<comment type="catalytic activity">
    <reaction evidence="1 14">
        <text>adenosylcob(III)inamide + ATP = adenosylcob(III)inamide phosphate + ADP + H(+)</text>
        <dbReference type="Rhea" id="RHEA:15769"/>
        <dbReference type="ChEBI" id="CHEBI:2480"/>
        <dbReference type="ChEBI" id="CHEBI:15378"/>
        <dbReference type="ChEBI" id="CHEBI:30616"/>
        <dbReference type="ChEBI" id="CHEBI:58502"/>
        <dbReference type="ChEBI" id="CHEBI:456216"/>
        <dbReference type="EC" id="2.7.1.156"/>
    </reaction>
</comment>
<evidence type="ECO:0000256" key="10">
    <source>
        <dbReference type="ARBA" id="ARBA00022741"/>
    </source>
</evidence>
<organism evidence="17 18">
    <name type="scientific">Aliiruegeria haliotis</name>
    <dbReference type="NCBI Taxonomy" id="1280846"/>
    <lineage>
        <taxon>Bacteria</taxon>
        <taxon>Pseudomonadati</taxon>
        <taxon>Pseudomonadota</taxon>
        <taxon>Alphaproteobacteria</taxon>
        <taxon>Rhodobacterales</taxon>
        <taxon>Roseobacteraceae</taxon>
        <taxon>Aliiruegeria</taxon>
    </lineage>
</organism>
<evidence type="ECO:0000256" key="3">
    <source>
        <dbReference type="ARBA" id="ARBA00001522"/>
    </source>
</evidence>
<dbReference type="PIRSF" id="PIRSF006135">
    <property type="entry name" value="CobU"/>
    <property type="match status" value="1"/>
</dbReference>
<dbReference type="SUPFAM" id="SSF52540">
    <property type="entry name" value="P-loop containing nucleoside triphosphate hydrolases"/>
    <property type="match status" value="1"/>
</dbReference>
<dbReference type="CDD" id="cd00544">
    <property type="entry name" value="CobU"/>
    <property type="match status" value="1"/>
</dbReference>
<proteinExistence type="inferred from homology"/>
<comment type="catalytic activity">
    <reaction evidence="3">
        <text>adenosylcob(III)inamide + GTP = adenosylcob(III)inamide phosphate + GDP + H(+)</text>
        <dbReference type="Rhea" id="RHEA:15765"/>
        <dbReference type="ChEBI" id="CHEBI:2480"/>
        <dbReference type="ChEBI" id="CHEBI:15378"/>
        <dbReference type="ChEBI" id="CHEBI:37565"/>
        <dbReference type="ChEBI" id="CHEBI:58189"/>
        <dbReference type="ChEBI" id="CHEBI:58502"/>
        <dbReference type="EC" id="2.7.1.156"/>
    </reaction>
</comment>
<evidence type="ECO:0000256" key="7">
    <source>
        <dbReference type="ARBA" id="ARBA00007490"/>
    </source>
</evidence>
<accession>A0A2T0RQV4</accession>
<evidence type="ECO:0000256" key="1">
    <source>
        <dbReference type="ARBA" id="ARBA00000312"/>
    </source>
</evidence>
<sequence length="178" mass="18952">MTPQITLVLGGASSGKSARAEALVRHLGRPRIYLATSQAFDAEMEAKIAAHRADRGTGWDTREAPHDLVGALGDIPAGHAVLLDCITMWLSNRLLADADPEAEFPALLAALESCACPVVAVSNEVGQGLVPETALGRRFRDLQGRLNRQIAQRADRVVAVMAGLPLALKGSLPEDVEW</sequence>
<dbReference type="NCBIfam" id="NF004469">
    <property type="entry name" value="PRK05800.1"/>
    <property type="match status" value="1"/>
</dbReference>
<evidence type="ECO:0000256" key="9">
    <source>
        <dbReference type="ARBA" id="ARBA00022679"/>
    </source>
</evidence>
<dbReference type="AlphaFoldDB" id="A0A2T0RQV4"/>
<comment type="pathway">
    <text evidence="5 14">Cofactor biosynthesis; adenosylcobalamin biosynthesis; adenosylcobalamin from cob(II)yrinate a,c-diamide: step 6/7.</text>
</comment>
<gene>
    <name evidence="17" type="ORF">CLV78_10466</name>
</gene>
<evidence type="ECO:0000256" key="11">
    <source>
        <dbReference type="ARBA" id="ARBA00022777"/>
    </source>
</evidence>
<keyword evidence="11 14" id="KW-0418">Kinase</keyword>
<comment type="function">
    <text evidence="4 14">Catalyzes ATP-dependent phosphorylation of adenosylcobinamide and addition of GMP to adenosylcobinamide phosphate.</text>
</comment>
<dbReference type="UniPathway" id="UPA00148">
    <property type="reaction ID" value="UER00236"/>
</dbReference>
<dbReference type="PANTHER" id="PTHR34848:SF1">
    <property type="entry name" value="BIFUNCTIONAL ADENOSYLCOBALAMIN BIOSYNTHESIS PROTEIN COBU"/>
    <property type="match status" value="1"/>
</dbReference>
<keyword evidence="13 14" id="KW-0342">GTP-binding</keyword>
<name>A0A2T0RQV4_9RHOB</name>
<keyword evidence="12 14" id="KW-0067">ATP-binding</keyword>
<comment type="caution">
    <text evidence="17">The sequence shown here is derived from an EMBL/GenBank/DDBJ whole genome shotgun (WGS) entry which is preliminary data.</text>
</comment>
<dbReference type="PANTHER" id="PTHR34848">
    <property type="match status" value="1"/>
</dbReference>
<feature type="binding site" evidence="16">
    <location>
        <position position="84"/>
    </location>
    <ligand>
        <name>GTP</name>
        <dbReference type="ChEBI" id="CHEBI:37565"/>
    </ligand>
</feature>
<evidence type="ECO:0000256" key="8">
    <source>
        <dbReference type="ARBA" id="ARBA00022573"/>
    </source>
</evidence>
<dbReference type="GO" id="GO:0005524">
    <property type="term" value="F:ATP binding"/>
    <property type="evidence" value="ECO:0007669"/>
    <property type="project" value="UniProtKB-UniRule"/>
</dbReference>
<dbReference type="GO" id="GO:0009236">
    <property type="term" value="P:cobalamin biosynthetic process"/>
    <property type="evidence" value="ECO:0007669"/>
    <property type="project" value="UniProtKB-UniRule"/>
</dbReference>
<keyword evidence="9 14" id="KW-0808">Transferase</keyword>
<keyword evidence="10 14" id="KW-0547">Nucleotide-binding</keyword>
<evidence type="ECO:0000313" key="17">
    <source>
        <dbReference type="EMBL" id="PRY23576.1"/>
    </source>
</evidence>
<dbReference type="Pfam" id="PF02283">
    <property type="entry name" value="CobU"/>
    <property type="match status" value="1"/>
</dbReference>
<dbReference type="EC" id="2.7.1.156" evidence="14"/>
<comment type="similarity">
    <text evidence="7 14">Belongs to the CobU/CobP family.</text>
</comment>
<evidence type="ECO:0000256" key="14">
    <source>
        <dbReference type="PIRNR" id="PIRNR006135"/>
    </source>
</evidence>
<keyword evidence="18" id="KW-1185">Reference proteome</keyword>
<keyword evidence="17" id="KW-0548">Nucleotidyltransferase</keyword>
<feature type="binding site" evidence="16">
    <location>
        <begin position="35"/>
        <end position="37"/>
    </location>
    <ligand>
        <name>GTP</name>
        <dbReference type="ChEBI" id="CHEBI:37565"/>
    </ligand>
</feature>
<feature type="binding site" evidence="16">
    <location>
        <begin position="52"/>
        <end position="55"/>
    </location>
    <ligand>
        <name>GTP</name>
        <dbReference type="ChEBI" id="CHEBI:37565"/>
    </ligand>
</feature>
<feature type="binding site" evidence="16">
    <location>
        <begin position="10"/>
        <end position="17"/>
    </location>
    <ligand>
        <name>GTP</name>
        <dbReference type="ChEBI" id="CHEBI:37565"/>
    </ligand>
</feature>
<evidence type="ECO:0000256" key="16">
    <source>
        <dbReference type="PIRSR" id="PIRSR006135-2"/>
    </source>
</evidence>
<evidence type="ECO:0000256" key="6">
    <source>
        <dbReference type="ARBA" id="ARBA00005159"/>
    </source>
</evidence>
<keyword evidence="8 14" id="KW-0169">Cobalamin biosynthesis</keyword>
<evidence type="ECO:0000256" key="15">
    <source>
        <dbReference type="PIRSR" id="PIRSR006135-1"/>
    </source>
</evidence>
<dbReference type="EMBL" id="PVTD01000004">
    <property type="protein sequence ID" value="PRY23576.1"/>
    <property type="molecule type" value="Genomic_DNA"/>
</dbReference>
<dbReference type="RefSeq" id="WP_106205250.1">
    <property type="nucleotide sequence ID" value="NZ_PVTD01000004.1"/>
</dbReference>
<evidence type="ECO:0000256" key="13">
    <source>
        <dbReference type="ARBA" id="ARBA00023134"/>
    </source>
</evidence>
<dbReference type="GO" id="GO:0043752">
    <property type="term" value="F:adenosylcobinamide kinase activity"/>
    <property type="evidence" value="ECO:0007669"/>
    <property type="project" value="UniProtKB-EC"/>
</dbReference>
<dbReference type="GO" id="GO:0005525">
    <property type="term" value="F:GTP binding"/>
    <property type="evidence" value="ECO:0007669"/>
    <property type="project" value="UniProtKB-UniRule"/>
</dbReference>
<comment type="catalytic activity">
    <reaction evidence="2 14">
        <text>adenosylcob(III)inamide phosphate + GTP + H(+) = adenosylcob(III)inamide-GDP + diphosphate</text>
        <dbReference type="Rhea" id="RHEA:22712"/>
        <dbReference type="ChEBI" id="CHEBI:15378"/>
        <dbReference type="ChEBI" id="CHEBI:33019"/>
        <dbReference type="ChEBI" id="CHEBI:37565"/>
        <dbReference type="ChEBI" id="CHEBI:58502"/>
        <dbReference type="ChEBI" id="CHEBI:60487"/>
        <dbReference type="EC" id="2.7.7.62"/>
    </reaction>
</comment>
<dbReference type="OrthoDB" id="9788370at2"/>
<evidence type="ECO:0000313" key="18">
    <source>
        <dbReference type="Proteomes" id="UP000239480"/>
    </source>
</evidence>
<dbReference type="Gene3D" id="3.40.50.300">
    <property type="entry name" value="P-loop containing nucleotide triphosphate hydrolases"/>
    <property type="match status" value="1"/>
</dbReference>
<feature type="active site" description="GMP-histidine intermediate" evidence="15">
    <location>
        <position position="51"/>
    </location>
</feature>
<dbReference type="Proteomes" id="UP000239480">
    <property type="component" value="Unassembled WGS sequence"/>
</dbReference>
<feature type="binding site" evidence="16">
    <location>
        <position position="63"/>
    </location>
    <ligand>
        <name>GTP</name>
        <dbReference type="ChEBI" id="CHEBI:37565"/>
    </ligand>
</feature>
<dbReference type="GO" id="GO:0008820">
    <property type="term" value="F:cobinamide phosphate guanylyltransferase activity"/>
    <property type="evidence" value="ECO:0007669"/>
    <property type="project" value="UniProtKB-UniRule"/>
</dbReference>
<dbReference type="EC" id="2.7.7.62" evidence="14"/>
<evidence type="ECO:0000256" key="2">
    <source>
        <dbReference type="ARBA" id="ARBA00000711"/>
    </source>
</evidence>